<name>A0AAE0M3L2_9PEZI</name>
<dbReference type="PROSITE" id="PS50011">
    <property type="entry name" value="PROTEIN_KINASE_DOM"/>
    <property type="match status" value="1"/>
</dbReference>
<dbReference type="AlphaFoldDB" id="A0AAE0M3L2"/>
<feature type="domain" description="Protein kinase" evidence="1">
    <location>
        <begin position="152"/>
        <end position="370"/>
    </location>
</feature>
<organism evidence="2 3">
    <name type="scientific">Apodospora peruviana</name>
    <dbReference type="NCBI Taxonomy" id="516989"/>
    <lineage>
        <taxon>Eukaryota</taxon>
        <taxon>Fungi</taxon>
        <taxon>Dikarya</taxon>
        <taxon>Ascomycota</taxon>
        <taxon>Pezizomycotina</taxon>
        <taxon>Sordariomycetes</taxon>
        <taxon>Sordariomycetidae</taxon>
        <taxon>Sordariales</taxon>
        <taxon>Lasiosphaeriaceae</taxon>
        <taxon>Apodospora</taxon>
    </lineage>
</organism>
<dbReference type="EMBL" id="JAUEDM010000004">
    <property type="protein sequence ID" value="KAK3318121.1"/>
    <property type="molecule type" value="Genomic_DNA"/>
</dbReference>
<proteinExistence type="predicted"/>
<evidence type="ECO:0000313" key="3">
    <source>
        <dbReference type="Proteomes" id="UP001283341"/>
    </source>
</evidence>
<keyword evidence="3" id="KW-1185">Reference proteome</keyword>
<evidence type="ECO:0000313" key="2">
    <source>
        <dbReference type="EMBL" id="KAK3318121.1"/>
    </source>
</evidence>
<dbReference type="Proteomes" id="UP001283341">
    <property type="component" value="Unassembled WGS sequence"/>
</dbReference>
<dbReference type="InterPro" id="IPR000719">
    <property type="entry name" value="Prot_kinase_dom"/>
</dbReference>
<comment type="caution">
    <text evidence="2">The sequence shown here is derived from an EMBL/GenBank/DDBJ whole genome shotgun (WGS) entry which is preliminary data.</text>
</comment>
<sequence>MTRWAVGWDVGPNSLDLVVLVHNCDFSIFIGPRNFSNSPCALTKFKRIHTLVHQGKDYLDEVWDFADWAAGPFVQAFASNAPEPPVRPFNQLTLADLYDRKHFDCQLNVVDETPVAGLDTPRDNYDGQSDDANLLAKWYTGRFPVLDAKDVVVVANPDFSGGRGEACEEELMMDYTMFDCPRRVTADGRDLFFKSVPYTEETVLLSSAAKYAKIIESGVLRTSRLYGLVVAPPRVLGLLYDWIPFERSLFYAVIGDDDSDKNKATLAEREKWAHQIKDMDARLHEIQVVWGDVKPDNVLIDKNGDVVIIDFEAGFTGGWIDAEKQDTVEGDLQGLERLMDFMFNEESLLRKEWVYEDHMQQDREQGPMAW</sequence>
<accession>A0AAE0M3L2</accession>
<dbReference type="InterPro" id="IPR011009">
    <property type="entry name" value="Kinase-like_dom_sf"/>
</dbReference>
<dbReference type="Gene3D" id="1.10.510.10">
    <property type="entry name" value="Transferase(Phosphotransferase) domain 1"/>
    <property type="match status" value="1"/>
</dbReference>
<dbReference type="Pfam" id="PF01636">
    <property type="entry name" value="APH"/>
    <property type="match status" value="1"/>
</dbReference>
<dbReference type="SUPFAM" id="SSF56112">
    <property type="entry name" value="Protein kinase-like (PK-like)"/>
    <property type="match status" value="1"/>
</dbReference>
<evidence type="ECO:0000259" key="1">
    <source>
        <dbReference type="PROSITE" id="PS50011"/>
    </source>
</evidence>
<reference evidence="2" key="1">
    <citation type="journal article" date="2023" name="Mol. Phylogenet. Evol.">
        <title>Genome-scale phylogeny and comparative genomics of the fungal order Sordariales.</title>
        <authorList>
            <person name="Hensen N."/>
            <person name="Bonometti L."/>
            <person name="Westerberg I."/>
            <person name="Brannstrom I.O."/>
            <person name="Guillou S."/>
            <person name="Cros-Aarteil S."/>
            <person name="Calhoun S."/>
            <person name="Haridas S."/>
            <person name="Kuo A."/>
            <person name="Mondo S."/>
            <person name="Pangilinan J."/>
            <person name="Riley R."/>
            <person name="LaButti K."/>
            <person name="Andreopoulos B."/>
            <person name="Lipzen A."/>
            <person name="Chen C."/>
            <person name="Yan M."/>
            <person name="Daum C."/>
            <person name="Ng V."/>
            <person name="Clum A."/>
            <person name="Steindorff A."/>
            <person name="Ohm R.A."/>
            <person name="Martin F."/>
            <person name="Silar P."/>
            <person name="Natvig D.O."/>
            <person name="Lalanne C."/>
            <person name="Gautier V."/>
            <person name="Ament-Velasquez S.L."/>
            <person name="Kruys A."/>
            <person name="Hutchinson M.I."/>
            <person name="Powell A.J."/>
            <person name="Barry K."/>
            <person name="Miller A.N."/>
            <person name="Grigoriev I.V."/>
            <person name="Debuchy R."/>
            <person name="Gladieux P."/>
            <person name="Hiltunen Thoren M."/>
            <person name="Johannesson H."/>
        </authorList>
    </citation>
    <scope>NUCLEOTIDE SEQUENCE</scope>
    <source>
        <strain evidence="2">CBS 118394</strain>
    </source>
</reference>
<protein>
    <recommendedName>
        <fullName evidence="1">Protein kinase domain-containing protein</fullName>
    </recommendedName>
</protein>
<dbReference type="GO" id="GO:0005524">
    <property type="term" value="F:ATP binding"/>
    <property type="evidence" value="ECO:0007669"/>
    <property type="project" value="InterPro"/>
</dbReference>
<dbReference type="GO" id="GO:0004672">
    <property type="term" value="F:protein kinase activity"/>
    <property type="evidence" value="ECO:0007669"/>
    <property type="project" value="InterPro"/>
</dbReference>
<dbReference type="InterPro" id="IPR002575">
    <property type="entry name" value="Aminoglycoside_PTrfase"/>
</dbReference>
<gene>
    <name evidence="2" type="ORF">B0H66DRAFT_602724</name>
</gene>
<reference evidence="2" key="2">
    <citation type="submission" date="2023-06" db="EMBL/GenBank/DDBJ databases">
        <authorList>
            <consortium name="Lawrence Berkeley National Laboratory"/>
            <person name="Haridas S."/>
            <person name="Hensen N."/>
            <person name="Bonometti L."/>
            <person name="Westerberg I."/>
            <person name="Brannstrom I.O."/>
            <person name="Guillou S."/>
            <person name="Cros-Aarteil S."/>
            <person name="Calhoun S."/>
            <person name="Kuo A."/>
            <person name="Mondo S."/>
            <person name="Pangilinan J."/>
            <person name="Riley R."/>
            <person name="Labutti K."/>
            <person name="Andreopoulos B."/>
            <person name="Lipzen A."/>
            <person name="Chen C."/>
            <person name="Yanf M."/>
            <person name="Daum C."/>
            <person name="Ng V."/>
            <person name="Clum A."/>
            <person name="Steindorff A."/>
            <person name="Ohm R."/>
            <person name="Martin F."/>
            <person name="Silar P."/>
            <person name="Natvig D."/>
            <person name="Lalanne C."/>
            <person name="Gautier V."/>
            <person name="Ament-Velasquez S.L."/>
            <person name="Kruys A."/>
            <person name="Hutchinson M.I."/>
            <person name="Powell A.J."/>
            <person name="Barry K."/>
            <person name="Miller A.N."/>
            <person name="Grigoriev I.V."/>
            <person name="Debuchy R."/>
            <person name="Gladieux P."/>
            <person name="Thoren M.H."/>
            <person name="Johannesson H."/>
        </authorList>
    </citation>
    <scope>NUCLEOTIDE SEQUENCE</scope>
    <source>
        <strain evidence="2">CBS 118394</strain>
    </source>
</reference>